<reference evidence="8" key="1">
    <citation type="submission" date="2014-05" db="EMBL/GenBank/DDBJ databases">
        <authorList>
            <person name="Chronopoulou M."/>
        </authorList>
    </citation>
    <scope>NUCLEOTIDE SEQUENCE</scope>
    <source>
        <tissue evidence="8">Whole organism</tissue>
    </source>
</reference>
<keyword evidence="5 6" id="KW-0472">Membrane</keyword>
<evidence type="ECO:0000256" key="1">
    <source>
        <dbReference type="ARBA" id="ARBA00004141"/>
    </source>
</evidence>
<evidence type="ECO:0000256" key="3">
    <source>
        <dbReference type="ARBA" id="ARBA00022692"/>
    </source>
</evidence>
<feature type="transmembrane region" description="Helical" evidence="6">
    <location>
        <begin position="234"/>
        <end position="255"/>
    </location>
</feature>
<dbReference type="EMBL" id="HACA01021359">
    <property type="protein sequence ID" value="CDW38720.1"/>
    <property type="molecule type" value="Transcribed_RNA"/>
</dbReference>
<organism evidence="8">
    <name type="scientific">Lepeophtheirus salmonis</name>
    <name type="common">Salmon louse</name>
    <name type="synonym">Caligus salmonis</name>
    <dbReference type="NCBI Taxonomy" id="72036"/>
    <lineage>
        <taxon>Eukaryota</taxon>
        <taxon>Metazoa</taxon>
        <taxon>Ecdysozoa</taxon>
        <taxon>Arthropoda</taxon>
        <taxon>Crustacea</taxon>
        <taxon>Multicrustacea</taxon>
        <taxon>Hexanauplia</taxon>
        <taxon>Copepoda</taxon>
        <taxon>Siphonostomatoida</taxon>
        <taxon>Caligidae</taxon>
        <taxon>Lepeophtheirus</taxon>
    </lineage>
</organism>
<evidence type="ECO:0000256" key="2">
    <source>
        <dbReference type="ARBA" id="ARBA00009045"/>
    </source>
</evidence>
<name>A0A0K2UKT9_LEPSM</name>
<dbReference type="Pfam" id="PF01694">
    <property type="entry name" value="Rhomboid"/>
    <property type="match status" value="1"/>
</dbReference>
<feature type="transmembrane region" description="Helical" evidence="6">
    <location>
        <begin position="367"/>
        <end position="388"/>
    </location>
</feature>
<dbReference type="InterPro" id="IPR051739">
    <property type="entry name" value="Rhomboid_IM_Serine_Proteases"/>
</dbReference>
<comment type="subcellular location">
    <subcellularLocation>
        <location evidence="1">Membrane</location>
        <topology evidence="1">Multi-pass membrane protein</topology>
    </subcellularLocation>
</comment>
<dbReference type="PROSITE" id="PS50222">
    <property type="entry name" value="EF_HAND_2"/>
    <property type="match status" value="1"/>
</dbReference>
<dbReference type="PANTHER" id="PTHR45840">
    <property type="entry name" value="RHOMBOID-RELATED PROTEIN"/>
    <property type="match status" value="1"/>
</dbReference>
<dbReference type="PANTHER" id="PTHR45840:SF8">
    <property type="entry name" value="RHOMBOID PROTEASE"/>
    <property type="match status" value="1"/>
</dbReference>
<evidence type="ECO:0000256" key="4">
    <source>
        <dbReference type="ARBA" id="ARBA00022989"/>
    </source>
</evidence>
<dbReference type="AlphaFoldDB" id="A0A0K2UKT9"/>
<feature type="transmembrane region" description="Helical" evidence="6">
    <location>
        <begin position="169"/>
        <end position="189"/>
    </location>
</feature>
<dbReference type="InterPro" id="IPR035952">
    <property type="entry name" value="Rhomboid-like_sf"/>
</dbReference>
<feature type="domain" description="EF-hand" evidence="7">
    <location>
        <begin position="85"/>
        <end position="120"/>
    </location>
</feature>
<keyword evidence="4 6" id="KW-1133">Transmembrane helix</keyword>
<dbReference type="SUPFAM" id="SSF144091">
    <property type="entry name" value="Rhomboid-like"/>
    <property type="match status" value="1"/>
</dbReference>
<feature type="transmembrane region" description="Helical" evidence="6">
    <location>
        <begin position="337"/>
        <end position="355"/>
    </location>
</feature>
<feature type="transmembrane region" description="Helical" evidence="6">
    <location>
        <begin position="201"/>
        <end position="227"/>
    </location>
</feature>
<proteinExistence type="inferred from homology"/>
<evidence type="ECO:0000256" key="5">
    <source>
        <dbReference type="ARBA" id="ARBA00023136"/>
    </source>
</evidence>
<sequence>MEGRDYHIVDTENWREFYDDPYCDAALNSTWRPLVTGLNQDYVDYTYRTRKIDQVDGKGGSFKAKDMEKKLRELPVKELQDHLGISIHKIKEIISRSDKDNDGIIFYCDWIETIRKYRLKTEGETRLRSIGKAFAFAEEFTCSPSTYFMIIITILETGFFIYHSLHLSLVRGLTITMNGPVPYCSLLIYNPRRRMDAWRFVTYMFVHIGINHFVFNMIMQIFVGVFLEMEQEGYIGSLRVMAVYFSGVLAGSLGTSLSDPYAFIAGASGGVYALIAAHLATLALNWQEDSSVKIQKIIHRPLTRIIRLVFIGVLTLHDILYAVYIRLFTEDESRTGFIGHLCGALAGLLVGIFVLQNRRIRSWEPFVQWISFAVFTFLIGFAIVWNVMGNIWSPGFFLRPDYRLYDSEYGTCKPYEYI</sequence>
<evidence type="ECO:0000259" key="7">
    <source>
        <dbReference type="PROSITE" id="PS50222"/>
    </source>
</evidence>
<dbReference type="Gene3D" id="1.20.1540.10">
    <property type="entry name" value="Rhomboid-like"/>
    <property type="match status" value="1"/>
</dbReference>
<dbReference type="GO" id="GO:0005509">
    <property type="term" value="F:calcium ion binding"/>
    <property type="evidence" value="ECO:0007669"/>
    <property type="project" value="InterPro"/>
</dbReference>
<feature type="transmembrane region" description="Helical" evidence="6">
    <location>
        <begin position="305"/>
        <end position="325"/>
    </location>
</feature>
<accession>A0A0K2UKT9</accession>
<keyword evidence="3 6" id="KW-0812">Transmembrane</keyword>
<comment type="similarity">
    <text evidence="2">Belongs to the peptidase S54 family.</text>
</comment>
<dbReference type="InterPro" id="IPR002048">
    <property type="entry name" value="EF_hand_dom"/>
</dbReference>
<dbReference type="InterPro" id="IPR022764">
    <property type="entry name" value="Peptidase_S54_rhomboid_dom"/>
</dbReference>
<dbReference type="GO" id="GO:0004252">
    <property type="term" value="F:serine-type endopeptidase activity"/>
    <property type="evidence" value="ECO:0007669"/>
    <property type="project" value="InterPro"/>
</dbReference>
<evidence type="ECO:0000256" key="6">
    <source>
        <dbReference type="SAM" id="Phobius"/>
    </source>
</evidence>
<protein>
    <recommendedName>
        <fullName evidence="7">EF-hand domain-containing protein</fullName>
    </recommendedName>
</protein>
<evidence type="ECO:0000313" key="8">
    <source>
        <dbReference type="EMBL" id="CDW38720.1"/>
    </source>
</evidence>
<dbReference type="OrthoDB" id="418595at2759"/>
<dbReference type="GO" id="GO:0016020">
    <property type="term" value="C:membrane"/>
    <property type="evidence" value="ECO:0007669"/>
    <property type="project" value="UniProtKB-SubCell"/>
</dbReference>
<feature type="transmembrane region" description="Helical" evidence="6">
    <location>
        <begin position="261"/>
        <end position="284"/>
    </location>
</feature>
<feature type="transmembrane region" description="Helical" evidence="6">
    <location>
        <begin position="145"/>
        <end position="162"/>
    </location>
</feature>